<accession>A0ABN2LVH2</accession>
<dbReference type="SUPFAM" id="SSF89807">
    <property type="entry name" value="Dodecin-like"/>
    <property type="match status" value="1"/>
</dbReference>
<dbReference type="InterPro" id="IPR036694">
    <property type="entry name" value="Dodecin-like_sf"/>
</dbReference>
<evidence type="ECO:0008006" key="3">
    <source>
        <dbReference type="Google" id="ProtNLM"/>
    </source>
</evidence>
<protein>
    <recommendedName>
        <fullName evidence="3">Dodecin domain-containing protein</fullName>
    </recommendedName>
</protein>
<dbReference type="InterPro" id="IPR025543">
    <property type="entry name" value="Dodecin-like"/>
</dbReference>
<reference evidence="1 2" key="1">
    <citation type="journal article" date="2019" name="Int. J. Syst. Evol. Microbiol.">
        <title>The Global Catalogue of Microorganisms (GCM) 10K type strain sequencing project: providing services to taxonomists for standard genome sequencing and annotation.</title>
        <authorList>
            <consortium name="The Broad Institute Genomics Platform"/>
            <consortium name="The Broad Institute Genome Sequencing Center for Infectious Disease"/>
            <person name="Wu L."/>
            <person name="Ma J."/>
        </authorList>
    </citation>
    <scope>NUCLEOTIDE SEQUENCE [LARGE SCALE GENOMIC DNA]</scope>
    <source>
        <strain evidence="1 2">JCM 14736</strain>
    </source>
</reference>
<proteinExistence type="predicted"/>
<dbReference type="RefSeq" id="WP_344033610.1">
    <property type="nucleotide sequence ID" value="NZ_BAAAOB010000008.1"/>
</dbReference>
<organism evidence="1 2">
    <name type="scientific">Leucobacter iarius</name>
    <dbReference type="NCBI Taxonomy" id="333963"/>
    <lineage>
        <taxon>Bacteria</taxon>
        <taxon>Bacillati</taxon>
        <taxon>Actinomycetota</taxon>
        <taxon>Actinomycetes</taxon>
        <taxon>Micrococcales</taxon>
        <taxon>Microbacteriaceae</taxon>
        <taxon>Leucobacter</taxon>
    </lineage>
</organism>
<dbReference type="PANTHER" id="PTHR39324">
    <property type="entry name" value="CALCIUM DODECIN"/>
    <property type="match status" value="1"/>
</dbReference>
<dbReference type="EMBL" id="BAAAOB010000008">
    <property type="protein sequence ID" value="GAA1800523.1"/>
    <property type="molecule type" value="Genomic_DNA"/>
</dbReference>
<keyword evidence="2" id="KW-1185">Reference proteome</keyword>
<dbReference type="Proteomes" id="UP001500851">
    <property type="component" value="Unassembled WGS sequence"/>
</dbReference>
<evidence type="ECO:0000313" key="2">
    <source>
        <dbReference type="Proteomes" id="UP001500851"/>
    </source>
</evidence>
<dbReference type="Gene3D" id="3.30.1660.10">
    <property type="entry name" value="Flavin-binding protein dodecin"/>
    <property type="match status" value="1"/>
</dbReference>
<dbReference type="Pfam" id="PF07311">
    <property type="entry name" value="Dodecin"/>
    <property type="match status" value="1"/>
</dbReference>
<evidence type="ECO:0000313" key="1">
    <source>
        <dbReference type="EMBL" id="GAA1800523.1"/>
    </source>
</evidence>
<name>A0ABN2LVH2_9MICO</name>
<dbReference type="PANTHER" id="PTHR39324:SF1">
    <property type="entry name" value="CALCIUM DODECIN"/>
    <property type="match status" value="1"/>
</dbReference>
<dbReference type="InterPro" id="IPR009923">
    <property type="entry name" value="Dodecin"/>
</dbReference>
<sequence>MSSVARITTISSRSETSFDDAITSGIARAAETLRGISGAWVKDQKVEITDGAIVGYQVLLEVTFVLED</sequence>
<comment type="caution">
    <text evidence="1">The sequence shown here is derived from an EMBL/GenBank/DDBJ whole genome shotgun (WGS) entry which is preliminary data.</text>
</comment>
<gene>
    <name evidence="1" type="ORF">GCM10009768_31830</name>
</gene>